<dbReference type="Proteomes" id="UP000663865">
    <property type="component" value="Unassembled WGS sequence"/>
</dbReference>
<dbReference type="AlphaFoldDB" id="A0A817Y3J4"/>
<dbReference type="EMBL" id="CAJNYV010000689">
    <property type="protein sequence ID" value="CAF3375603.1"/>
    <property type="molecule type" value="Genomic_DNA"/>
</dbReference>
<evidence type="ECO:0000313" key="2">
    <source>
        <dbReference type="Proteomes" id="UP000663865"/>
    </source>
</evidence>
<accession>A0A817Y3J4</accession>
<protein>
    <submittedName>
        <fullName evidence="1">Uncharacterized protein</fullName>
    </submittedName>
</protein>
<gene>
    <name evidence="1" type="ORF">KIK155_LOCUS5807</name>
</gene>
<comment type="caution">
    <text evidence="1">The sequence shown here is derived from an EMBL/GenBank/DDBJ whole genome shotgun (WGS) entry which is preliminary data.</text>
</comment>
<evidence type="ECO:0000313" key="1">
    <source>
        <dbReference type="EMBL" id="CAF3375603.1"/>
    </source>
</evidence>
<reference evidence="1" key="1">
    <citation type="submission" date="2021-02" db="EMBL/GenBank/DDBJ databases">
        <authorList>
            <person name="Nowell W R."/>
        </authorList>
    </citation>
    <scope>NUCLEOTIDE SEQUENCE</scope>
</reference>
<organism evidence="1 2">
    <name type="scientific">Rotaria socialis</name>
    <dbReference type="NCBI Taxonomy" id="392032"/>
    <lineage>
        <taxon>Eukaryota</taxon>
        <taxon>Metazoa</taxon>
        <taxon>Spiralia</taxon>
        <taxon>Gnathifera</taxon>
        <taxon>Rotifera</taxon>
        <taxon>Eurotatoria</taxon>
        <taxon>Bdelloidea</taxon>
        <taxon>Philodinida</taxon>
        <taxon>Philodinidae</taxon>
        <taxon>Rotaria</taxon>
    </lineage>
</organism>
<sequence length="76" mass="8495">MPTPGYATTAHDTSNDNDLINRAICGGFHDATIPALEIQIRELRVALADEIKLRTTERAALDDERTANEKDNRFLK</sequence>
<proteinExistence type="predicted"/>
<name>A0A817Y3J4_9BILA</name>